<feature type="transmembrane region" description="Helical" evidence="6">
    <location>
        <begin position="154"/>
        <end position="174"/>
    </location>
</feature>
<organism evidence="8 9">
    <name type="scientific">Caballeronia glathei</name>
    <dbReference type="NCBI Taxonomy" id="60547"/>
    <lineage>
        <taxon>Bacteria</taxon>
        <taxon>Pseudomonadati</taxon>
        <taxon>Pseudomonadota</taxon>
        <taxon>Betaproteobacteria</taxon>
        <taxon>Burkholderiales</taxon>
        <taxon>Burkholderiaceae</taxon>
        <taxon>Caballeronia</taxon>
    </lineage>
</organism>
<evidence type="ECO:0000256" key="3">
    <source>
        <dbReference type="ARBA" id="ARBA00022692"/>
    </source>
</evidence>
<dbReference type="PROSITE" id="PS50850">
    <property type="entry name" value="MFS"/>
    <property type="match status" value="1"/>
</dbReference>
<feature type="transmembrane region" description="Helical" evidence="6">
    <location>
        <begin position="186"/>
        <end position="205"/>
    </location>
</feature>
<dbReference type="AlphaFoldDB" id="A0A069PG16"/>
<evidence type="ECO:0000256" key="2">
    <source>
        <dbReference type="ARBA" id="ARBA00022448"/>
    </source>
</evidence>
<evidence type="ECO:0000259" key="7">
    <source>
        <dbReference type="PROSITE" id="PS50850"/>
    </source>
</evidence>
<feature type="transmembrane region" description="Helical" evidence="6">
    <location>
        <begin position="93"/>
        <end position="113"/>
    </location>
</feature>
<evidence type="ECO:0000256" key="5">
    <source>
        <dbReference type="ARBA" id="ARBA00023136"/>
    </source>
</evidence>
<name>A0A069PG16_9BURK</name>
<dbReference type="SUPFAM" id="SSF103473">
    <property type="entry name" value="MFS general substrate transporter"/>
    <property type="match status" value="1"/>
</dbReference>
<keyword evidence="3 6" id="KW-0812">Transmembrane</keyword>
<dbReference type="Gene3D" id="1.20.1250.20">
    <property type="entry name" value="MFS general substrate transporter like domains"/>
    <property type="match status" value="2"/>
</dbReference>
<feature type="transmembrane region" description="Helical" evidence="6">
    <location>
        <begin position="119"/>
        <end position="142"/>
    </location>
</feature>
<feature type="domain" description="Major facilitator superfamily (MFS) profile" evidence="7">
    <location>
        <begin position="28"/>
        <end position="437"/>
    </location>
</feature>
<dbReference type="InterPro" id="IPR036259">
    <property type="entry name" value="MFS_trans_sf"/>
</dbReference>
<evidence type="ECO:0000256" key="4">
    <source>
        <dbReference type="ARBA" id="ARBA00022989"/>
    </source>
</evidence>
<feature type="transmembrane region" description="Helical" evidence="6">
    <location>
        <begin position="258"/>
        <end position="283"/>
    </location>
</feature>
<comment type="caution">
    <text evidence="8">The sequence shown here is derived from an EMBL/GenBank/DDBJ whole genome shotgun (WGS) entry which is preliminary data.</text>
</comment>
<dbReference type="RefSeq" id="WP_035936998.1">
    <property type="nucleotide sequence ID" value="NZ_CADFFX010000030.1"/>
</dbReference>
<protein>
    <submittedName>
        <fullName evidence="8">Membrane protein</fullName>
    </submittedName>
</protein>
<keyword evidence="2" id="KW-0813">Transport</keyword>
<evidence type="ECO:0000313" key="9">
    <source>
        <dbReference type="Proteomes" id="UP000027466"/>
    </source>
</evidence>
<dbReference type="GO" id="GO:0022857">
    <property type="term" value="F:transmembrane transporter activity"/>
    <property type="evidence" value="ECO:0007669"/>
    <property type="project" value="InterPro"/>
</dbReference>
<evidence type="ECO:0000256" key="6">
    <source>
        <dbReference type="SAM" id="Phobius"/>
    </source>
</evidence>
<keyword evidence="4 6" id="KW-1133">Transmembrane helix</keyword>
<dbReference type="InterPro" id="IPR020846">
    <property type="entry name" value="MFS_dom"/>
</dbReference>
<dbReference type="STRING" id="60547.GCA_000751215_05076"/>
<keyword evidence="9" id="KW-1185">Reference proteome</keyword>
<reference evidence="8 9" key="1">
    <citation type="submission" date="2014-03" db="EMBL/GenBank/DDBJ databases">
        <title>Draft Genome Sequences of Four Burkholderia Strains.</title>
        <authorList>
            <person name="Liu X.Y."/>
            <person name="Li C.X."/>
            <person name="Xu J.H."/>
        </authorList>
    </citation>
    <scope>NUCLEOTIDE SEQUENCE [LARGE SCALE GENOMIC DNA]</scope>
    <source>
        <strain evidence="8 9">DSM 50014</strain>
    </source>
</reference>
<dbReference type="GO" id="GO:0005886">
    <property type="term" value="C:plasma membrane"/>
    <property type="evidence" value="ECO:0007669"/>
    <property type="project" value="TreeGrafter"/>
</dbReference>
<sequence length="452" mass="48026">MSTRNMQPPRAQTPAQQASLNKLLIAKLMPLLVIVYVISFLDRTNIALAKHSMGIDLGLSSAAYGLGAGLFFLTYALFEIPSNLVMHKVGARFWITRIMITWGLLSIGMAFVTGETSFYVMRLLLGAAEAGLFPGVMLYLTYWFGREERARATGFFLLGVCIANILGGPLGGALLELDGALGFHGWQWLFVIEGLPAVLLAYVVWKVLPDRPTKAPWLARDEAEALERRLAAEQDGQGGHGAGKSAHSFRTCLADRQVWLAILVYFCHQLTIYTVIFFLPGIIGASGHFSPFTIGLLSATPWIAAAIGAATLPRFASDSARSRRLLVGGLVVMASGLVVAAYSTPVIGLLGVCLSASMFFVVQSIIFTFPSSRLSGSALAGGLGLVNSCGLLGGFVGPTVMGLIEQSTGRAMNGLVLLAAALVVAAICSLRLRHGAEDREAAADTPAAHKAI</sequence>
<dbReference type="InterPro" id="IPR011701">
    <property type="entry name" value="MFS"/>
</dbReference>
<comment type="subcellular location">
    <subcellularLocation>
        <location evidence="1">Membrane</location>
        <topology evidence="1">Multi-pass membrane protein</topology>
    </subcellularLocation>
</comment>
<feature type="transmembrane region" description="Helical" evidence="6">
    <location>
        <begin position="410"/>
        <end position="430"/>
    </location>
</feature>
<dbReference type="Pfam" id="PF07690">
    <property type="entry name" value="MFS_1"/>
    <property type="match status" value="1"/>
</dbReference>
<feature type="transmembrane region" description="Helical" evidence="6">
    <location>
        <begin position="381"/>
        <end position="404"/>
    </location>
</feature>
<keyword evidence="5 6" id="KW-0472">Membrane</keyword>
<dbReference type="FunFam" id="1.20.1250.20:FF:000018">
    <property type="entry name" value="MFS transporter permease"/>
    <property type="match status" value="1"/>
</dbReference>
<dbReference type="PANTHER" id="PTHR43791">
    <property type="entry name" value="PERMEASE-RELATED"/>
    <property type="match status" value="1"/>
</dbReference>
<feature type="transmembrane region" description="Helical" evidence="6">
    <location>
        <begin position="289"/>
        <end position="313"/>
    </location>
</feature>
<dbReference type="EMBL" id="JFHC01000057">
    <property type="protein sequence ID" value="KDR39540.1"/>
    <property type="molecule type" value="Genomic_DNA"/>
</dbReference>
<dbReference type="Proteomes" id="UP000027466">
    <property type="component" value="Unassembled WGS sequence"/>
</dbReference>
<dbReference type="CDD" id="cd17319">
    <property type="entry name" value="MFS_ExuT_GudP_like"/>
    <property type="match status" value="1"/>
</dbReference>
<evidence type="ECO:0000313" key="8">
    <source>
        <dbReference type="EMBL" id="KDR39540.1"/>
    </source>
</evidence>
<feature type="transmembrane region" description="Helical" evidence="6">
    <location>
        <begin position="349"/>
        <end position="369"/>
    </location>
</feature>
<feature type="transmembrane region" description="Helical" evidence="6">
    <location>
        <begin position="61"/>
        <end position="81"/>
    </location>
</feature>
<gene>
    <name evidence="8" type="ORF">BG61_31660</name>
</gene>
<feature type="transmembrane region" description="Helical" evidence="6">
    <location>
        <begin position="20"/>
        <end position="41"/>
    </location>
</feature>
<evidence type="ECO:0000256" key="1">
    <source>
        <dbReference type="ARBA" id="ARBA00004141"/>
    </source>
</evidence>
<accession>A0A069PG16</accession>
<feature type="transmembrane region" description="Helical" evidence="6">
    <location>
        <begin position="325"/>
        <end position="343"/>
    </location>
</feature>
<dbReference type="PANTHER" id="PTHR43791:SF36">
    <property type="entry name" value="TRANSPORTER, PUTATIVE (AFU_ORTHOLOGUE AFUA_6G08340)-RELATED"/>
    <property type="match status" value="1"/>
</dbReference>
<proteinExistence type="predicted"/>